<evidence type="ECO:0000313" key="2">
    <source>
        <dbReference type="Proteomes" id="UP001054252"/>
    </source>
</evidence>
<keyword evidence="2" id="KW-1185">Reference proteome</keyword>
<comment type="caution">
    <text evidence="1">The sequence shown here is derived from an EMBL/GenBank/DDBJ whole genome shotgun (WGS) entry which is preliminary data.</text>
</comment>
<dbReference type="SUPFAM" id="SSF82657">
    <property type="entry name" value="BolA-like"/>
    <property type="match status" value="1"/>
</dbReference>
<protein>
    <submittedName>
        <fullName evidence="1">Uncharacterized protein</fullName>
    </submittedName>
</protein>
<sequence>MVNGAPEEGMKQIHALSIKKALTSEQWEQQQESEKSKSDA</sequence>
<accession>A0AAV5ID30</accession>
<dbReference type="Proteomes" id="UP001054252">
    <property type="component" value="Unassembled WGS sequence"/>
</dbReference>
<dbReference type="AlphaFoldDB" id="A0AAV5ID30"/>
<dbReference type="InterPro" id="IPR036065">
    <property type="entry name" value="BolA-like_sf"/>
</dbReference>
<organism evidence="1 2">
    <name type="scientific">Rubroshorea leprosula</name>
    <dbReference type="NCBI Taxonomy" id="152421"/>
    <lineage>
        <taxon>Eukaryota</taxon>
        <taxon>Viridiplantae</taxon>
        <taxon>Streptophyta</taxon>
        <taxon>Embryophyta</taxon>
        <taxon>Tracheophyta</taxon>
        <taxon>Spermatophyta</taxon>
        <taxon>Magnoliopsida</taxon>
        <taxon>eudicotyledons</taxon>
        <taxon>Gunneridae</taxon>
        <taxon>Pentapetalae</taxon>
        <taxon>rosids</taxon>
        <taxon>malvids</taxon>
        <taxon>Malvales</taxon>
        <taxon>Dipterocarpaceae</taxon>
        <taxon>Rubroshorea</taxon>
    </lineage>
</organism>
<evidence type="ECO:0000313" key="1">
    <source>
        <dbReference type="EMBL" id="GKU95139.1"/>
    </source>
</evidence>
<gene>
    <name evidence="1" type="ORF">SLEP1_g8537</name>
</gene>
<proteinExistence type="predicted"/>
<reference evidence="1 2" key="1">
    <citation type="journal article" date="2021" name="Commun. Biol.">
        <title>The genome of Shorea leprosula (Dipterocarpaceae) highlights the ecological relevance of drought in aseasonal tropical rainforests.</title>
        <authorList>
            <person name="Ng K.K.S."/>
            <person name="Kobayashi M.J."/>
            <person name="Fawcett J.A."/>
            <person name="Hatakeyama M."/>
            <person name="Paape T."/>
            <person name="Ng C.H."/>
            <person name="Ang C.C."/>
            <person name="Tnah L.H."/>
            <person name="Lee C.T."/>
            <person name="Nishiyama T."/>
            <person name="Sese J."/>
            <person name="O'Brien M.J."/>
            <person name="Copetti D."/>
            <person name="Mohd Noor M.I."/>
            <person name="Ong R.C."/>
            <person name="Putra M."/>
            <person name="Sireger I.Z."/>
            <person name="Indrioko S."/>
            <person name="Kosugi Y."/>
            <person name="Izuno A."/>
            <person name="Isagi Y."/>
            <person name="Lee S.L."/>
            <person name="Shimizu K.K."/>
        </authorList>
    </citation>
    <scope>NUCLEOTIDE SEQUENCE [LARGE SCALE GENOMIC DNA]</scope>
    <source>
        <strain evidence="1">214</strain>
    </source>
</reference>
<dbReference type="Gene3D" id="3.30.300.90">
    <property type="entry name" value="BolA-like"/>
    <property type="match status" value="1"/>
</dbReference>
<dbReference type="EMBL" id="BPVZ01000008">
    <property type="protein sequence ID" value="GKU95139.1"/>
    <property type="molecule type" value="Genomic_DNA"/>
</dbReference>
<name>A0AAV5ID30_9ROSI</name>